<proteinExistence type="predicted"/>
<keyword evidence="1 3" id="KW-0732">Signal</keyword>
<dbReference type="InterPro" id="IPR007110">
    <property type="entry name" value="Ig-like_dom"/>
</dbReference>
<comment type="caution">
    <text evidence="5">The sequence shown here is derived from an EMBL/GenBank/DDBJ whole genome shotgun (WGS) entry which is preliminary data.</text>
</comment>
<dbReference type="InterPro" id="IPR003598">
    <property type="entry name" value="Ig_sub2"/>
</dbReference>
<keyword evidence="2" id="KW-0391">Immunity</keyword>
<evidence type="ECO:0000256" key="3">
    <source>
        <dbReference type="SAM" id="SignalP"/>
    </source>
</evidence>
<dbReference type="PANTHER" id="PTHR23268:SF28">
    <property type="entry name" value="T CELL RECEPTOR BETA VARIABLE 19"/>
    <property type="match status" value="1"/>
</dbReference>
<dbReference type="SMART" id="SM00406">
    <property type="entry name" value="IGv"/>
    <property type="match status" value="2"/>
</dbReference>
<keyword evidence="6" id="KW-1185">Reference proteome</keyword>
<protein>
    <recommendedName>
        <fullName evidence="4">Ig-like domain-containing protein</fullName>
    </recommendedName>
</protein>
<organism evidence="5 6">
    <name type="scientific">Megalops atlanticus</name>
    <name type="common">Tarpon</name>
    <name type="synonym">Clupea gigantea</name>
    <dbReference type="NCBI Taxonomy" id="7932"/>
    <lineage>
        <taxon>Eukaryota</taxon>
        <taxon>Metazoa</taxon>
        <taxon>Chordata</taxon>
        <taxon>Craniata</taxon>
        <taxon>Vertebrata</taxon>
        <taxon>Euteleostomi</taxon>
        <taxon>Actinopterygii</taxon>
        <taxon>Neopterygii</taxon>
        <taxon>Teleostei</taxon>
        <taxon>Elopiformes</taxon>
        <taxon>Megalopidae</taxon>
        <taxon>Megalops</taxon>
    </lineage>
</organism>
<gene>
    <name evidence="5" type="ORF">MATL_G00161430</name>
</gene>
<dbReference type="InterPro" id="IPR013106">
    <property type="entry name" value="Ig_V-set"/>
</dbReference>
<dbReference type="InterPro" id="IPR036179">
    <property type="entry name" value="Ig-like_dom_sf"/>
</dbReference>
<dbReference type="InterPro" id="IPR050413">
    <property type="entry name" value="TCR_beta_variable"/>
</dbReference>
<feature type="domain" description="Ig-like" evidence="4">
    <location>
        <begin position="178"/>
        <end position="271"/>
    </location>
</feature>
<dbReference type="InterPro" id="IPR003599">
    <property type="entry name" value="Ig_sub"/>
</dbReference>
<evidence type="ECO:0000313" key="5">
    <source>
        <dbReference type="EMBL" id="KAG7466124.1"/>
    </source>
</evidence>
<dbReference type="GO" id="GO:0007166">
    <property type="term" value="P:cell surface receptor signaling pathway"/>
    <property type="evidence" value="ECO:0007669"/>
    <property type="project" value="TreeGrafter"/>
</dbReference>
<accession>A0A9D3PRE2</accession>
<evidence type="ECO:0000259" key="4">
    <source>
        <dbReference type="PROSITE" id="PS50835"/>
    </source>
</evidence>
<feature type="domain" description="Ig-like" evidence="4">
    <location>
        <begin position="21"/>
        <end position="114"/>
    </location>
</feature>
<dbReference type="SMART" id="SM00408">
    <property type="entry name" value="IGc2"/>
    <property type="match status" value="1"/>
</dbReference>
<feature type="chain" id="PRO_5038909824" description="Ig-like domain-containing protein" evidence="3">
    <location>
        <begin position="20"/>
        <end position="271"/>
    </location>
</feature>
<dbReference type="AlphaFoldDB" id="A0A9D3PRE2"/>
<dbReference type="GO" id="GO:0002376">
    <property type="term" value="P:immune system process"/>
    <property type="evidence" value="ECO:0007669"/>
    <property type="project" value="UniProtKB-KW"/>
</dbReference>
<dbReference type="OrthoDB" id="9049585at2759"/>
<dbReference type="Proteomes" id="UP001046870">
    <property type="component" value="Chromosome 13"/>
</dbReference>
<dbReference type="PROSITE" id="PS50835">
    <property type="entry name" value="IG_LIKE"/>
    <property type="match status" value="2"/>
</dbReference>
<dbReference type="GO" id="GO:0005886">
    <property type="term" value="C:plasma membrane"/>
    <property type="evidence" value="ECO:0007669"/>
    <property type="project" value="TreeGrafter"/>
</dbReference>
<dbReference type="PANTHER" id="PTHR23268">
    <property type="entry name" value="T-CELL RECEPTOR BETA CHAIN"/>
    <property type="match status" value="1"/>
</dbReference>
<evidence type="ECO:0000256" key="2">
    <source>
        <dbReference type="ARBA" id="ARBA00022859"/>
    </source>
</evidence>
<dbReference type="InterPro" id="IPR013783">
    <property type="entry name" value="Ig-like_fold"/>
</dbReference>
<reference evidence="5" key="1">
    <citation type="submission" date="2021-01" db="EMBL/GenBank/DDBJ databases">
        <authorList>
            <person name="Zahm M."/>
            <person name="Roques C."/>
            <person name="Cabau C."/>
            <person name="Klopp C."/>
            <person name="Donnadieu C."/>
            <person name="Jouanno E."/>
            <person name="Lampietro C."/>
            <person name="Louis A."/>
            <person name="Herpin A."/>
            <person name="Echchiki A."/>
            <person name="Berthelot C."/>
            <person name="Parey E."/>
            <person name="Roest-Crollius H."/>
            <person name="Braasch I."/>
            <person name="Postlethwait J."/>
            <person name="Bobe J."/>
            <person name="Montfort J."/>
            <person name="Bouchez O."/>
            <person name="Begum T."/>
            <person name="Mejri S."/>
            <person name="Adams A."/>
            <person name="Chen W.-J."/>
            <person name="Guiguen Y."/>
        </authorList>
    </citation>
    <scope>NUCLEOTIDE SEQUENCE</scope>
    <source>
        <strain evidence="5">YG-15Mar2019-1</strain>
        <tissue evidence="5">Brain</tissue>
    </source>
</reference>
<dbReference type="EMBL" id="JAFDVH010000013">
    <property type="protein sequence ID" value="KAG7466124.1"/>
    <property type="molecule type" value="Genomic_DNA"/>
</dbReference>
<name>A0A9D3PRE2_MEGAT</name>
<sequence length="271" mass="30592">MLAAVFLCILFHLFHRVLSDPVVLQSETSLLPKAGATVTLQCSMSGSMSSYTMYWYRQPHTGGALEFLKKEHDTSDEKDRFSVSLDTSENKFSLRVSDLTSQDSATYYCVASHSAARCTGICTRSMVVFKRRSKIQRKAINLFTPNSLILDDMGLFWVFATLLFSTRSSDGVSVTQKPPVLFTKAGAESETLHCEHDDDSFYRMFWYRQDSDRGMRLMAYSLGQNTVNIEPPFSESKYTMTRTEVKTSSLQIRNIEAVDSAVYFCATSIAH</sequence>
<dbReference type="CDD" id="cd00099">
    <property type="entry name" value="IgV"/>
    <property type="match status" value="1"/>
</dbReference>
<dbReference type="Gene3D" id="2.60.40.10">
    <property type="entry name" value="Immunoglobulins"/>
    <property type="match status" value="2"/>
</dbReference>
<dbReference type="Pfam" id="PF07686">
    <property type="entry name" value="V-set"/>
    <property type="match status" value="2"/>
</dbReference>
<evidence type="ECO:0000313" key="6">
    <source>
        <dbReference type="Proteomes" id="UP001046870"/>
    </source>
</evidence>
<dbReference type="SUPFAM" id="SSF48726">
    <property type="entry name" value="Immunoglobulin"/>
    <property type="match status" value="2"/>
</dbReference>
<evidence type="ECO:0000256" key="1">
    <source>
        <dbReference type="ARBA" id="ARBA00022729"/>
    </source>
</evidence>
<dbReference type="SMART" id="SM00409">
    <property type="entry name" value="IG"/>
    <property type="match status" value="1"/>
</dbReference>
<feature type="signal peptide" evidence="3">
    <location>
        <begin position="1"/>
        <end position="19"/>
    </location>
</feature>